<evidence type="ECO:0000256" key="6">
    <source>
        <dbReference type="SAM" id="MobiDB-lite"/>
    </source>
</evidence>
<evidence type="ECO:0000256" key="1">
    <source>
        <dbReference type="ARBA" id="ARBA00010641"/>
    </source>
</evidence>
<dbReference type="RefSeq" id="WP_078982335.1">
    <property type="nucleotide sequence ID" value="NZ_MWQN01000004.1"/>
</dbReference>
<organism evidence="9 10">
    <name type="scientific">Embleya scabrispora</name>
    <dbReference type="NCBI Taxonomy" id="159449"/>
    <lineage>
        <taxon>Bacteria</taxon>
        <taxon>Bacillati</taxon>
        <taxon>Actinomycetota</taxon>
        <taxon>Actinomycetes</taxon>
        <taxon>Kitasatosporales</taxon>
        <taxon>Streptomycetaceae</taxon>
        <taxon>Embleya</taxon>
    </lineage>
</organism>
<keyword evidence="10" id="KW-1185">Reference proteome</keyword>
<dbReference type="OrthoDB" id="3693163at2"/>
<feature type="region of interest" description="Disordered" evidence="6">
    <location>
        <begin position="280"/>
        <end position="301"/>
    </location>
</feature>
<dbReference type="PANTHER" id="PTHR43133">
    <property type="entry name" value="RNA POLYMERASE ECF-TYPE SIGMA FACTO"/>
    <property type="match status" value="1"/>
</dbReference>
<dbReference type="InterPro" id="IPR013324">
    <property type="entry name" value="RNA_pol_sigma_r3/r4-like"/>
</dbReference>
<dbReference type="STRING" id="159449.B4N89_44650"/>
<dbReference type="InterPro" id="IPR039425">
    <property type="entry name" value="RNA_pol_sigma-70-like"/>
</dbReference>
<feature type="domain" description="RNA polymerase sigma-70 region 2" evidence="7">
    <location>
        <begin position="124"/>
        <end position="190"/>
    </location>
</feature>
<evidence type="ECO:0000259" key="7">
    <source>
        <dbReference type="Pfam" id="PF04542"/>
    </source>
</evidence>
<evidence type="ECO:0000313" key="10">
    <source>
        <dbReference type="Proteomes" id="UP000190037"/>
    </source>
</evidence>
<dbReference type="SUPFAM" id="SSF88659">
    <property type="entry name" value="Sigma3 and sigma4 domains of RNA polymerase sigma factors"/>
    <property type="match status" value="1"/>
</dbReference>
<accession>A0A1T3NLP1</accession>
<dbReference type="CDD" id="cd06171">
    <property type="entry name" value="Sigma70_r4"/>
    <property type="match status" value="1"/>
</dbReference>
<dbReference type="Gene3D" id="1.10.1740.10">
    <property type="match status" value="2"/>
</dbReference>
<dbReference type="GO" id="GO:0003677">
    <property type="term" value="F:DNA binding"/>
    <property type="evidence" value="ECO:0007669"/>
    <property type="project" value="UniProtKB-KW"/>
</dbReference>
<sequence>MTEPRHPEQAQAVDVDLVDLLRNDFVAFCHSHQLTLTRFAYDHLGSRPEAEDIVADVLLALFQRWDDVLREPAPPVKRAFRMLTDALEDRRLRRDLVRDTVDRRRPAPGGPVIDAPADFVRFCREHQQTLIDHAWKSLGCAHDADEAVADVLLALSRRWSEIVRHPSPPLALAFGILRRRVVDIRRRRGRSPEVLVDFTAPGAPDMVSTGNGDPAAMVPHLDILDRTIAAMPVKRATCARLHLVMQLPLQDVADYLGVTISTVRSHVHAARKQLATALERARHVHPDPTPSSPSHPREPNT</sequence>
<dbReference type="Pfam" id="PF04542">
    <property type="entry name" value="Sigma70_r2"/>
    <property type="match status" value="1"/>
</dbReference>
<comment type="similarity">
    <text evidence="1">Belongs to the sigma-70 factor family. ECF subfamily.</text>
</comment>
<evidence type="ECO:0000256" key="2">
    <source>
        <dbReference type="ARBA" id="ARBA00023015"/>
    </source>
</evidence>
<evidence type="ECO:0000256" key="4">
    <source>
        <dbReference type="ARBA" id="ARBA00023125"/>
    </source>
</evidence>
<dbReference type="GO" id="GO:0016987">
    <property type="term" value="F:sigma factor activity"/>
    <property type="evidence" value="ECO:0007669"/>
    <property type="project" value="UniProtKB-KW"/>
</dbReference>
<evidence type="ECO:0000259" key="8">
    <source>
        <dbReference type="Pfam" id="PF08281"/>
    </source>
</evidence>
<dbReference type="GO" id="GO:0006352">
    <property type="term" value="P:DNA-templated transcription initiation"/>
    <property type="evidence" value="ECO:0007669"/>
    <property type="project" value="InterPro"/>
</dbReference>
<dbReference type="SUPFAM" id="SSF88946">
    <property type="entry name" value="Sigma2 domain of RNA polymerase sigma factors"/>
    <property type="match status" value="2"/>
</dbReference>
<dbReference type="InterPro" id="IPR036388">
    <property type="entry name" value="WH-like_DNA-bd_sf"/>
</dbReference>
<dbReference type="InterPro" id="IPR013249">
    <property type="entry name" value="RNA_pol_sigma70_r4_t2"/>
</dbReference>
<keyword evidence="4" id="KW-0238">DNA-binding</keyword>
<dbReference type="InterPro" id="IPR007627">
    <property type="entry name" value="RNA_pol_sigma70_r2"/>
</dbReference>
<name>A0A1T3NLP1_9ACTN</name>
<keyword evidence="3" id="KW-0731">Sigma factor</keyword>
<keyword evidence="5" id="KW-0804">Transcription</keyword>
<evidence type="ECO:0000256" key="5">
    <source>
        <dbReference type="ARBA" id="ARBA00023163"/>
    </source>
</evidence>
<dbReference type="InterPro" id="IPR013325">
    <property type="entry name" value="RNA_pol_sigma_r2"/>
</dbReference>
<evidence type="ECO:0000256" key="3">
    <source>
        <dbReference type="ARBA" id="ARBA00023082"/>
    </source>
</evidence>
<protein>
    <recommendedName>
        <fullName evidence="11">RNA polymerase sigma factor 70 region 4 type 2 domain-containing protein</fullName>
    </recommendedName>
</protein>
<dbReference type="Gene3D" id="1.10.10.10">
    <property type="entry name" value="Winged helix-like DNA-binding domain superfamily/Winged helix DNA-binding domain"/>
    <property type="match status" value="1"/>
</dbReference>
<evidence type="ECO:0008006" key="11">
    <source>
        <dbReference type="Google" id="ProtNLM"/>
    </source>
</evidence>
<keyword evidence="2" id="KW-0805">Transcription regulation</keyword>
<comment type="caution">
    <text evidence="9">The sequence shown here is derived from an EMBL/GenBank/DDBJ whole genome shotgun (WGS) entry which is preliminary data.</text>
</comment>
<dbReference type="Proteomes" id="UP000190037">
    <property type="component" value="Unassembled WGS sequence"/>
</dbReference>
<feature type="domain" description="RNA polymerase sigma factor 70 region 4 type 2" evidence="8">
    <location>
        <begin position="222"/>
        <end position="274"/>
    </location>
</feature>
<gene>
    <name evidence="9" type="ORF">B4N89_44650</name>
</gene>
<dbReference type="EMBL" id="MWQN01000004">
    <property type="protein sequence ID" value="OPC77581.1"/>
    <property type="molecule type" value="Genomic_DNA"/>
</dbReference>
<dbReference type="Pfam" id="PF08281">
    <property type="entry name" value="Sigma70_r4_2"/>
    <property type="match status" value="1"/>
</dbReference>
<dbReference type="PANTHER" id="PTHR43133:SF8">
    <property type="entry name" value="RNA POLYMERASE SIGMA FACTOR HI_1459-RELATED"/>
    <property type="match status" value="1"/>
</dbReference>
<proteinExistence type="inferred from homology"/>
<evidence type="ECO:0000313" key="9">
    <source>
        <dbReference type="EMBL" id="OPC77581.1"/>
    </source>
</evidence>
<dbReference type="AlphaFoldDB" id="A0A1T3NLP1"/>
<reference evidence="9 10" key="1">
    <citation type="submission" date="2017-03" db="EMBL/GenBank/DDBJ databases">
        <title>Draft genome sequence of Streptomyces scabrisporus NF3, endophyte isolated from Amphipterygium adstringens.</title>
        <authorList>
            <person name="Vazquez M."/>
            <person name="Ceapa C.D."/>
            <person name="Rodriguez Luna D."/>
            <person name="Sanchez Esquivel S."/>
        </authorList>
    </citation>
    <scope>NUCLEOTIDE SEQUENCE [LARGE SCALE GENOMIC DNA]</scope>
    <source>
        <strain evidence="9 10">NF3</strain>
    </source>
</reference>